<gene>
    <name evidence="6" type="ORF">COS18_00940</name>
</gene>
<comment type="caution">
    <text evidence="6">The sequence shown here is derived from an EMBL/GenBank/DDBJ whole genome shotgun (WGS) entry which is preliminary data.</text>
</comment>
<protein>
    <recommendedName>
        <fullName evidence="1">DNA-directed DNA polymerase</fullName>
        <ecNumber evidence="1">2.7.7.7</ecNumber>
    </recommendedName>
</protein>
<sequence length="160" mass="17919">KFIDKIIKKAQTDGYVETLFGRRRFLPEINSSVVMVRKGAERMAVNTPIQGTAADMIKFAMIEVSRMLSENGANNKELKKTSPQPLQFGGQASPSQGEGGKMLLQVHDELLFEVKDEYINEASEKIKNIMENVIKLKVPVIVDASAGDNWGEMFQIKMKK</sequence>
<feature type="compositionally biased region" description="Polar residues" evidence="4">
    <location>
        <begin position="81"/>
        <end position="96"/>
    </location>
</feature>
<dbReference type="InterPro" id="IPR043502">
    <property type="entry name" value="DNA/RNA_pol_sf"/>
</dbReference>
<dbReference type="PANTHER" id="PTHR10133">
    <property type="entry name" value="DNA POLYMERASE I"/>
    <property type="match status" value="1"/>
</dbReference>
<dbReference type="Pfam" id="PF00476">
    <property type="entry name" value="DNA_pol_A"/>
    <property type="match status" value="1"/>
</dbReference>
<dbReference type="GO" id="GO:0003887">
    <property type="term" value="F:DNA-directed DNA polymerase activity"/>
    <property type="evidence" value="ECO:0007669"/>
    <property type="project" value="UniProtKB-EC"/>
</dbReference>
<evidence type="ECO:0000313" key="6">
    <source>
        <dbReference type="EMBL" id="PIV52008.1"/>
    </source>
</evidence>
<dbReference type="Gene3D" id="3.30.70.370">
    <property type="match status" value="1"/>
</dbReference>
<dbReference type="PANTHER" id="PTHR10133:SF27">
    <property type="entry name" value="DNA POLYMERASE NU"/>
    <property type="match status" value="1"/>
</dbReference>
<dbReference type="GO" id="GO:0006302">
    <property type="term" value="P:double-strand break repair"/>
    <property type="evidence" value="ECO:0007669"/>
    <property type="project" value="TreeGrafter"/>
</dbReference>
<keyword evidence="2" id="KW-0235">DNA replication</keyword>
<evidence type="ECO:0000256" key="4">
    <source>
        <dbReference type="SAM" id="MobiDB-lite"/>
    </source>
</evidence>
<proteinExistence type="predicted"/>
<reference evidence="7" key="1">
    <citation type="submission" date="2017-09" db="EMBL/GenBank/DDBJ databases">
        <title>Depth-based differentiation of microbial function through sediment-hosted aquifers and enrichment of novel symbionts in the deep terrestrial subsurface.</title>
        <authorList>
            <person name="Probst A.J."/>
            <person name="Ladd B."/>
            <person name="Jarett J.K."/>
            <person name="Geller-Mcgrath D.E."/>
            <person name="Sieber C.M.K."/>
            <person name="Emerson J.B."/>
            <person name="Anantharaman K."/>
            <person name="Thomas B.C."/>
            <person name="Malmstrom R."/>
            <person name="Stieglmeier M."/>
            <person name="Klingl A."/>
            <person name="Woyke T."/>
            <person name="Ryan C.M."/>
            <person name="Banfield J.F."/>
        </authorList>
    </citation>
    <scope>NUCLEOTIDE SEQUENCE [LARGE SCALE GENOMIC DNA]</scope>
</reference>
<dbReference type="EC" id="2.7.7.7" evidence="1"/>
<evidence type="ECO:0000256" key="3">
    <source>
        <dbReference type="ARBA" id="ARBA00049244"/>
    </source>
</evidence>
<evidence type="ECO:0000259" key="5">
    <source>
        <dbReference type="SMART" id="SM00482"/>
    </source>
</evidence>
<dbReference type="SMART" id="SM00482">
    <property type="entry name" value="POLAc"/>
    <property type="match status" value="1"/>
</dbReference>
<dbReference type="AlphaFoldDB" id="A0A2M7DQK6"/>
<dbReference type="Proteomes" id="UP000228896">
    <property type="component" value="Unassembled WGS sequence"/>
</dbReference>
<dbReference type="InterPro" id="IPR001098">
    <property type="entry name" value="DNA-dir_DNA_pol_A_palm_dom"/>
</dbReference>
<evidence type="ECO:0000313" key="7">
    <source>
        <dbReference type="Proteomes" id="UP000228896"/>
    </source>
</evidence>
<comment type="catalytic activity">
    <reaction evidence="3">
        <text>DNA(n) + a 2'-deoxyribonucleoside 5'-triphosphate = DNA(n+1) + diphosphate</text>
        <dbReference type="Rhea" id="RHEA:22508"/>
        <dbReference type="Rhea" id="RHEA-COMP:17339"/>
        <dbReference type="Rhea" id="RHEA-COMP:17340"/>
        <dbReference type="ChEBI" id="CHEBI:33019"/>
        <dbReference type="ChEBI" id="CHEBI:61560"/>
        <dbReference type="ChEBI" id="CHEBI:173112"/>
        <dbReference type="EC" id="2.7.7.7"/>
    </reaction>
</comment>
<dbReference type="InterPro" id="IPR002298">
    <property type="entry name" value="DNA_polymerase_A"/>
</dbReference>
<evidence type="ECO:0000256" key="2">
    <source>
        <dbReference type="ARBA" id="ARBA00022705"/>
    </source>
</evidence>
<dbReference type="GO" id="GO:0006261">
    <property type="term" value="P:DNA-templated DNA replication"/>
    <property type="evidence" value="ECO:0007669"/>
    <property type="project" value="InterPro"/>
</dbReference>
<dbReference type="GO" id="GO:0003677">
    <property type="term" value="F:DNA binding"/>
    <property type="evidence" value="ECO:0007669"/>
    <property type="project" value="InterPro"/>
</dbReference>
<dbReference type="SUPFAM" id="SSF56672">
    <property type="entry name" value="DNA/RNA polymerases"/>
    <property type="match status" value="1"/>
</dbReference>
<organism evidence="6 7">
    <name type="scientific">Candidatus Falkowbacteria bacterium CG02_land_8_20_14_3_00_36_14</name>
    <dbReference type="NCBI Taxonomy" id="1974560"/>
    <lineage>
        <taxon>Bacteria</taxon>
        <taxon>Candidatus Falkowiibacteriota</taxon>
    </lineage>
</organism>
<feature type="non-terminal residue" evidence="6">
    <location>
        <position position="1"/>
    </location>
</feature>
<accession>A0A2M7DQK6</accession>
<feature type="domain" description="DNA-directed DNA polymerase family A palm" evidence="5">
    <location>
        <begin position="1"/>
        <end position="118"/>
    </location>
</feature>
<feature type="region of interest" description="Disordered" evidence="4">
    <location>
        <begin position="75"/>
        <end position="99"/>
    </location>
</feature>
<name>A0A2M7DQK6_9BACT</name>
<evidence type="ECO:0000256" key="1">
    <source>
        <dbReference type="ARBA" id="ARBA00012417"/>
    </source>
</evidence>
<dbReference type="PRINTS" id="PR00868">
    <property type="entry name" value="DNAPOLI"/>
</dbReference>
<dbReference type="EMBL" id="PETS01000018">
    <property type="protein sequence ID" value="PIV52008.1"/>
    <property type="molecule type" value="Genomic_DNA"/>
</dbReference>